<dbReference type="Pfam" id="PF02210">
    <property type="entry name" value="Laminin_G_2"/>
    <property type="match status" value="2"/>
</dbReference>
<keyword evidence="1" id="KW-0677">Repeat</keyword>
<gene>
    <name evidence="9 10" type="primary">LOC111121152</name>
</gene>
<dbReference type="InterPro" id="IPR001791">
    <property type="entry name" value="Laminin_G"/>
</dbReference>
<dbReference type="RefSeq" id="XP_022318006.1">
    <property type="nucleotide sequence ID" value="XM_022462298.1"/>
</dbReference>
<evidence type="ECO:0000259" key="7">
    <source>
        <dbReference type="PROSITE" id="PS50835"/>
    </source>
</evidence>
<name>A0A8B8CQF1_CRAVI</name>
<dbReference type="InterPro" id="IPR013320">
    <property type="entry name" value="ConA-like_dom_sf"/>
</dbReference>
<evidence type="ECO:0000313" key="9">
    <source>
        <dbReference type="RefSeq" id="XP_022318005.1"/>
    </source>
</evidence>
<evidence type="ECO:0000313" key="10">
    <source>
        <dbReference type="RefSeq" id="XP_022318006.1"/>
    </source>
</evidence>
<evidence type="ECO:0000259" key="6">
    <source>
        <dbReference type="PROSITE" id="PS50025"/>
    </source>
</evidence>
<evidence type="ECO:0000313" key="8">
    <source>
        <dbReference type="Proteomes" id="UP000694844"/>
    </source>
</evidence>
<dbReference type="SUPFAM" id="SSF82895">
    <property type="entry name" value="TSP-1 type 1 repeat"/>
    <property type="match status" value="8"/>
</dbReference>
<dbReference type="InterPro" id="IPR000884">
    <property type="entry name" value="TSP1_rpt"/>
</dbReference>
<evidence type="ECO:0000256" key="2">
    <source>
        <dbReference type="ARBA" id="ARBA00023157"/>
    </source>
</evidence>
<keyword evidence="8" id="KW-1185">Reference proteome</keyword>
<dbReference type="SUPFAM" id="SSF49899">
    <property type="entry name" value="Concanavalin A-like lectins/glucanases"/>
    <property type="match status" value="2"/>
</dbReference>
<dbReference type="InterPro" id="IPR036383">
    <property type="entry name" value="TSP1_rpt_sf"/>
</dbReference>
<feature type="region of interest" description="Disordered" evidence="4">
    <location>
        <begin position="1462"/>
        <end position="1492"/>
    </location>
</feature>
<dbReference type="PROSITE" id="PS50025">
    <property type="entry name" value="LAM_G_DOMAIN"/>
    <property type="match status" value="1"/>
</dbReference>
<evidence type="ECO:0000256" key="5">
    <source>
        <dbReference type="SAM" id="SignalP"/>
    </source>
</evidence>
<feature type="region of interest" description="Disordered" evidence="4">
    <location>
        <begin position="1655"/>
        <end position="1674"/>
    </location>
</feature>
<keyword evidence="5" id="KW-0732">Signal</keyword>
<feature type="compositionally biased region" description="Polar residues" evidence="4">
    <location>
        <begin position="1661"/>
        <end position="1671"/>
    </location>
</feature>
<dbReference type="OrthoDB" id="10062639at2759"/>
<organism evidence="8 9">
    <name type="scientific">Crassostrea virginica</name>
    <name type="common">Eastern oyster</name>
    <dbReference type="NCBI Taxonomy" id="6565"/>
    <lineage>
        <taxon>Eukaryota</taxon>
        <taxon>Metazoa</taxon>
        <taxon>Spiralia</taxon>
        <taxon>Lophotrochozoa</taxon>
        <taxon>Mollusca</taxon>
        <taxon>Bivalvia</taxon>
        <taxon>Autobranchia</taxon>
        <taxon>Pteriomorphia</taxon>
        <taxon>Ostreida</taxon>
        <taxon>Ostreoidea</taxon>
        <taxon>Ostreidae</taxon>
        <taxon>Crassostrea</taxon>
    </lineage>
</organism>
<feature type="region of interest" description="Disordered" evidence="4">
    <location>
        <begin position="681"/>
        <end position="712"/>
    </location>
</feature>
<feature type="compositionally biased region" description="Basic residues" evidence="4">
    <location>
        <begin position="1465"/>
        <end position="1477"/>
    </location>
</feature>
<feature type="compositionally biased region" description="Basic and acidic residues" evidence="4">
    <location>
        <begin position="1697"/>
        <end position="1718"/>
    </location>
</feature>
<evidence type="ECO:0000256" key="1">
    <source>
        <dbReference type="ARBA" id="ARBA00022737"/>
    </source>
</evidence>
<dbReference type="PANTHER" id="PTHR22906">
    <property type="entry name" value="PROPERDIN"/>
    <property type="match status" value="1"/>
</dbReference>
<dbReference type="InterPro" id="IPR052065">
    <property type="entry name" value="Compl_asym_regulator"/>
</dbReference>
<evidence type="ECO:0000256" key="4">
    <source>
        <dbReference type="SAM" id="MobiDB-lite"/>
    </source>
</evidence>
<dbReference type="FunFam" id="2.20.100.10:FF:000001">
    <property type="entry name" value="semaphorin-5A isoform X1"/>
    <property type="match status" value="4"/>
</dbReference>
<feature type="signal peptide" evidence="5">
    <location>
        <begin position="1"/>
        <end position="23"/>
    </location>
</feature>
<dbReference type="SMART" id="SM00209">
    <property type="entry name" value="TSP1"/>
    <property type="match status" value="8"/>
</dbReference>
<keyword evidence="2" id="KW-1015">Disulfide bond</keyword>
<feature type="chain" id="PRO_5044666181" evidence="5">
    <location>
        <begin position="24"/>
        <end position="1756"/>
    </location>
</feature>
<dbReference type="Gene3D" id="2.20.100.10">
    <property type="entry name" value="Thrombospondin type-1 (TSP1) repeat"/>
    <property type="match status" value="8"/>
</dbReference>
<accession>A0A8B8CQF1</accession>
<feature type="compositionally biased region" description="Pro residues" evidence="4">
    <location>
        <begin position="1724"/>
        <end position="1749"/>
    </location>
</feature>
<proteinExistence type="predicted"/>
<reference evidence="9 10" key="1">
    <citation type="submission" date="2025-04" db="UniProtKB">
        <authorList>
            <consortium name="RefSeq"/>
        </authorList>
    </citation>
    <scope>IDENTIFICATION</scope>
    <source>
        <tissue evidence="9 10">Whole sample</tissue>
    </source>
</reference>
<dbReference type="RefSeq" id="XP_022318005.1">
    <property type="nucleotide sequence ID" value="XM_022462297.1"/>
</dbReference>
<dbReference type="Proteomes" id="UP000694844">
    <property type="component" value="Chromosome 2"/>
</dbReference>
<dbReference type="Gene3D" id="2.60.120.200">
    <property type="match status" value="2"/>
</dbReference>
<dbReference type="CDD" id="cd00110">
    <property type="entry name" value="LamG"/>
    <property type="match status" value="1"/>
</dbReference>
<dbReference type="PROSITE" id="PS50092">
    <property type="entry name" value="TSP1"/>
    <property type="match status" value="7"/>
</dbReference>
<feature type="domain" description="Ig-like" evidence="7">
    <location>
        <begin position="1169"/>
        <end position="1236"/>
    </location>
</feature>
<feature type="region of interest" description="Disordered" evidence="4">
    <location>
        <begin position="1613"/>
        <end position="1640"/>
    </location>
</feature>
<feature type="compositionally biased region" description="Basic residues" evidence="4">
    <location>
        <begin position="684"/>
        <end position="699"/>
    </location>
</feature>
<sequence>MFVLNKAFWACLCLMLVIQAAHALSQEEKEFLEKVFLEAQDVVSSPKLRDRFLKFCVHPTKQICPRSIFLSKKIEKNFFKPHLAKVEEERYYQTYLCYKFKKIKLCPVDGGWNAWTEWSKCPAQCGLQGKQSRTRICNNPTPIRYGRLCSGQNVAFRTCSSLCKRKGRVEAKTYFRFINEGFPKLKKECGNGHCTYDDVSFHLKGKEKEKYWASLQCIYNFRDCPVDGGWTEWTRWTDCQPVCGSGYRQRERFCRSPAPKNGGYQCIGPSYQNHHCFGRKCNKEDMVFGHYFSDWSDFSPCSVSCGKYGTQYKRRKCLKPNKCQNLLTANNTNELHISKPCYDGECPAKGGWSAWQMFELCSARCGLGRKLQIRMCNFPLPTGSDTCIGDEVQTTICRGPCDETWDKDVKTYKKQEAGVQSTSTLGDVPARGDKFNEPLVRPLEGNYTDWSKWTRCTKTCDGGFRWRERTCNGEGNCFGEIFQRQLCNTANCPVDGGWSNWLDWSVCSVTCGHGVETRYRKCDNPYPRAGGTCPGVSSEERKCHLNPCKNAYLQFGDWGEWSKCSSSCGQKGSRVRVRDCVVLSGKNSNKILTTALNSRLIKPIQKPLPDQKNKLVGTRQPAKSLKTPALVSNKPKQKNINGKTAQNLNQGEIPYENYLQTKAEAEKLAKQQNEIINTIGKILPKSKRSKRTAPRHQKNKEKTPLPNRSNLPTDARVLTQCSAHSTKMRSRCNVRSCPVDGNWANWGSWSKCSRTCGLGVHLRERTCTDPFPSGGKDCDGSGTETAHCFRKPCPEPEDKGIGLKGKSYLSYKMHKKATPFLILYVLLKPLSESGNGVIVHRFRECSPSQCDHEVILSLDEGKPWLQIADGNFRVEIKYPNKLKDKIWHTILVSVYRSKVFMRVDDGTHRNKTVKCKGDMNFDAGMTVGWDKDKTKDNGFIGHIASLRVNFRAFSLFKDSAEIQYGSPSKSVGIDQIQLEPTVAYPIFHGNNFMKLSVVGSKRFSVDLIFSPWRVTGLLLLNLGNEEESYVFIKMKKAVLNFCFNCGKKRVCTDLSNIQPNSWYYISLVVKKTTAAIRLNNGPIIELNSVGLMYSASSHLYIGGGKIVDRFELDATAKTRTGFVGYIYGLKINGQRVTMKGAAIMNTKGFINSMGMSYTASDVIKESEMSDVMLKCDYSYYARKSDDVDILWFQEDHLVLPNKTKKIHDVLRGQPHSSALELVGNGHEGVYLCAVRHMGVVIVQHAFIVEEPIPKTIWTIAKEEEMGVRIVAAVLSVVFIICLILVCKYRADYVGKQKLVKVMSKLETIEQKRKSQLLLAEQNKKDEEASANEYVDDSNLNTPRDDQDSSNVNTPRDEDTSNLNTSRDEDTSNVTTPRGDREASHYGTPGNEHEDNENYYDTIEDADKYLYEEPYAGNKNTMHDKQVFFQEFGDDYEFVHENPERDEEIKETIDDALDAIIGRSRDSKKKQRGSSRGRLHSEMDGYPEIGSDDISRTTYLQTLKSRQECMRDRSVHAAYTTDSQGNIKYETTGTFINDIPAGPVRNGESIYYNDVIDPGYPGGGGGSLMYNIDMGQSPSRRYSHELDPRTELNRRTSSAQRTVLPNVSSLCGNKGSIIMMDDGEPERENAQQRGSHSTPYMEGQVLNPAIADPPMIFRTRLNDGNPNTQSTPKSDKARLSFIEPHSYSDHRNIQIDRPLEEAQRDTAQEVSRISERERNFVVPEAPSPPIGVSPIPPAPPPPPIPPPAPPFSRKGKK</sequence>
<dbReference type="PROSITE" id="PS50835">
    <property type="entry name" value="IG_LIKE"/>
    <property type="match status" value="1"/>
</dbReference>
<evidence type="ECO:0000256" key="3">
    <source>
        <dbReference type="PROSITE-ProRule" id="PRU00122"/>
    </source>
</evidence>
<dbReference type="InterPro" id="IPR007110">
    <property type="entry name" value="Ig-like_dom"/>
</dbReference>
<dbReference type="KEGG" id="cvn:111121152"/>
<dbReference type="GeneID" id="111121152"/>
<protein>
    <submittedName>
        <fullName evidence="9 10">Uncharacterized protein LOC111121152 isoform X1</fullName>
    </submittedName>
</protein>
<feature type="domain" description="Laminin G" evidence="6">
    <location>
        <begin position="984"/>
        <end position="1175"/>
    </location>
</feature>
<feature type="region of interest" description="Disordered" evidence="4">
    <location>
        <begin position="1697"/>
        <end position="1756"/>
    </location>
</feature>
<dbReference type="Pfam" id="PF00090">
    <property type="entry name" value="TSP_1"/>
    <property type="match status" value="8"/>
</dbReference>
<comment type="caution">
    <text evidence="3">Lacks conserved residue(s) required for the propagation of feature annotation.</text>
</comment>
<dbReference type="SMART" id="SM00282">
    <property type="entry name" value="LamG"/>
    <property type="match status" value="2"/>
</dbReference>
<dbReference type="PANTHER" id="PTHR22906:SF21">
    <property type="entry name" value="SEMA DOMAIN-CONTAINING PROTEIN"/>
    <property type="match status" value="1"/>
</dbReference>
<feature type="region of interest" description="Disordered" evidence="4">
    <location>
        <begin position="1320"/>
        <end position="1397"/>
    </location>
</feature>